<dbReference type="OrthoDB" id="9949643at2"/>
<dbReference type="AlphaFoldDB" id="A0A1M5AVV7"/>
<dbReference type="EMBL" id="FQVO01000015">
    <property type="protein sequence ID" value="SHF34227.1"/>
    <property type="molecule type" value="Genomic_DNA"/>
</dbReference>
<dbReference type="Proteomes" id="UP000184236">
    <property type="component" value="Unassembled WGS sequence"/>
</dbReference>
<proteinExistence type="predicted"/>
<reference evidence="2" key="1">
    <citation type="submission" date="2016-11" db="EMBL/GenBank/DDBJ databases">
        <authorList>
            <person name="Varghese N."/>
            <person name="Submissions S."/>
        </authorList>
    </citation>
    <scope>NUCLEOTIDE SEQUENCE [LARGE SCALE GENOMIC DNA]</scope>
    <source>
        <strain evidence="2">DSM 26898</strain>
    </source>
</reference>
<organism evidence="1 2">
    <name type="scientific">Chryseobacterium takakiae</name>
    <dbReference type="NCBI Taxonomy" id="1302685"/>
    <lineage>
        <taxon>Bacteria</taxon>
        <taxon>Pseudomonadati</taxon>
        <taxon>Bacteroidota</taxon>
        <taxon>Flavobacteriia</taxon>
        <taxon>Flavobacteriales</taxon>
        <taxon>Weeksellaceae</taxon>
        <taxon>Chryseobacterium group</taxon>
        <taxon>Chryseobacterium</taxon>
    </lineage>
</organism>
<dbReference type="RefSeq" id="WP_072885871.1">
    <property type="nucleotide sequence ID" value="NZ_FQVO01000015.1"/>
</dbReference>
<protein>
    <submittedName>
        <fullName evidence="1">Uncharacterized protein</fullName>
    </submittedName>
</protein>
<name>A0A1M5AVV7_9FLAO</name>
<evidence type="ECO:0000313" key="2">
    <source>
        <dbReference type="Proteomes" id="UP000184236"/>
    </source>
</evidence>
<keyword evidence="2" id="KW-1185">Reference proteome</keyword>
<evidence type="ECO:0000313" key="1">
    <source>
        <dbReference type="EMBL" id="SHF34227.1"/>
    </source>
</evidence>
<gene>
    <name evidence="1" type="ORF">SAMN05444408_11550</name>
</gene>
<sequence length="157" mass="18932">MSGNIFQLDDFDDEIKNIKSNDTKKQFLEDNEIQKISLNMYKDDWEDLLRYRTYVITDQKKDFSQAEAFIYGLKLLDKKYKIKRGQEKISLDRGRREGEKREKKSSSIDLPSEWLNFINDFLYHKKMNEGIIKYSRLDMISEMISLIKQKNKEIPWN</sequence>
<accession>A0A1M5AVV7</accession>
<dbReference type="STRING" id="1302685.SAMN05444408_11550"/>